<organism evidence="5 6">
    <name type="scientific">Rhizobium tropici</name>
    <dbReference type="NCBI Taxonomy" id="398"/>
    <lineage>
        <taxon>Bacteria</taxon>
        <taxon>Pseudomonadati</taxon>
        <taxon>Pseudomonadota</taxon>
        <taxon>Alphaproteobacteria</taxon>
        <taxon>Hyphomicrobiales</taxon>
        <taxon>Rhizobiaceae</taxon>
        <taxon>Rhizobium/Agrobacterium group</taxon>
        <taxon>Rhizobium</taxon>
    </lineage>
</organism>
<evidence type="ECO:0000256" key="2">
    <source>
        <dbReference type="ARBA" id="ARBA00023125"/>
    </source>
</evidence>
<dbReference type="InterPro" id="IPR050204">
    <property type="entry name" value="AraC_XylS_family_regulators"/>
</dbReference>
<dbReference type="Proteomes" id="UP000323608">
    <property type="component" value="Unassembled WGS sequence"/>
</dbReference>
<dbReference type="GO" id="GO:0043565">
    <property type="term" value="F:sequence-specific DNA binding"/>
    <property type="evidence" value="ECO:0007669"/>
    <property type="project" value="InterPro"/>
</dbReference>
<keyword evidence="3" id="KW-0804">Transcription</keyword>
<comment type="caution">
    <text evidence="5">The sequence shown here is derived from an EMBL/GenBank/DDBJ whole genome shotgun (WGS) entry which is preliminary data.</text>
</comment>
<dbReference type="PROSITE" id="PS01124">
    <property type="entry name" value="HTH_ARAC_FAMILY_2"/>
    <property type="match status" value="1"/>
</dbReference>
<dbReference type="GO" id="GO:0003700">
    <property type="term" value="F:DNA-binding transcription factor activity"/>
    <property type="evidence" value="ECO:0007669"/>
    <property type="project" value="InterPro"/>
</dbReference>
<gene>
    <name evidence="5" type="ORF">FP026_18020</name>
</gene>
<protein>
    <submittedName>
        <fullName evidence="5">Helix-turn-helix domain-containing protein</fullName>
    </submittedName>
</protein>
<accession>A0A5B0VYH8</accession>
<evidence type="ECO:0000313" key="6">
    <source>
        <dbReference type="Proteomes" id="UP000323608"/>
    </source>
</evidence>
<evidence type="ECO:0000259" key="4">
    <source>
        <dbReference type="PROSITE" id="PS01124"/>
    </source>
</evidence>
<keyword evidence="1" id="KW-0805">Transcription regulation</keyword>
<dbReference type="InterPro" id="IPR009057">
    <property type="entry name" value="Homeodomain-like_sf"/>
</dbReference>
<evidence type="ECO:0000313" key="5">
    <source>
        <dbReference type="EMBL" id="KAA1179627.1"/>
    </source>
</evidence>
<dbReference type="PROSITE" id="PS51257">
    <property type="entry name" value="PROKAR_LIPOPROTEIN"/>
    <property type="match status" value="1"/>
</dbReference>
<name>A0A5B0VYH8_RHITR</name>
<dbReference type="Gene3D" id="1.10.10.60">
    <property type="entry name" value="Homeodomain-like"/>
    <property type="match status" value="1"/>
</dbReference>
<dbReference type="OrthoDB" id="9806208at2"/>
<dbReference type="EMBL" id="VNIP01000009">
    <property type="protein sequence ID" value="KAA1179627.1"/>
    <property type="molecule type" value="Genomic_DNA"/>
</dbReference>
<feature type="domain" description="HTH araC/xylS-type" evidence="4">
    <location>
        <begin position="1"/>
        <end position="50"/>
    </location>
</feature>
<proteinExistence type="predicted"/>
<evidence type="ECO:0000256" key="1">
    <source>
        <dbReference type="ARBA" id="ARBA00023015"/>
    </source>
</evidence>
<dbReference type="RefSeq" id="WP_149636147.1">
    <property type="nucleotide sequence ID" value="NZ_VNIP01000009.1"/>
</dbReference>
<dbReference type="Pfam" id="PF12833">
    <property type="entry name" value="HTH_18"/>
    <property type="match status" value="1"/>
</dbReference>
<sequence length="52" mass="5924">MRLDRAWHLVQNLSVPLAQVAVSCGFADQAHLTRQFARRFGGTLGQFRRQLV</sequence>
<dbReference type="PANTHER" id="PTHR46796">
    <property type="entry name" value="HTH-TYPE TRANSCRIPTIONAL ACTIVATOR RHAS-RELATED"/>
    <property type="match status" value="1"/>
</dbReference>
<reference evidence="5 6" key="1">
    <citation type="submission" date="2019-07" db="EMBL/GenBank/DDBJ databases">
        <title>The Draft Genome Sequence of Rhizobium tropici SARCC-755 Associated with Superior Nodulation on Pigeonpea (Cajanus cajan (L.) Millsp.).</title>
        <authorList>
            <person name="Bopape F.L."/>
            <person name="Hassen A.I."/>
            <person name="Swanevelder Z.H."/>
            <person name="Gwata E.T."/>
        </authorList>
    </citation>
    <scope>NUCLEOTIDE SEQUENCE [LARGE SCALE GENOMIC DNA]</scope>
    <source>
        <strain evidence="5 6">SARCC-755</strain>
    </source>
</reference>
<dbReference type="SUPFAM" id="SSF46689">
    <property type="entry name" value="Homeodomain-like"/>
    <property type="match status" value="1"/>
</dbReference>
<dbReference type="AlphaFoldDB" id="A0A5B0VYH8"/>
<evidence type="ECO:0000256" key="3">
    <source>
        <dbReference type="ARBA" id="ARBA00023163"/>
    </source>
</evidence>
<dbReference type="InterPro" id="IPR018060">
    <property type="entry name" value="HTH_AraC"/>
</dbReference>
<keyword evidence="2" id="KW-0238">DNA-binding</keyword>